<reference evidence="2" key="1">
    <citation type="journal article" date="2019" name="Int. J. Syst. Evol. Microbiol.">
        <title>The Global Catalogue of Microorganisms (GCM) 10K type strain sequencing project: providing services to taxonomists for standard genome sequencing and annotation.</title>
        <authorList>
            <consortium name="The Broad Institute Genomics Platform"/>
            <consortium name="The Broad Institute Genome Sequencing Center for Infectious Disease"/>
            <person name="Wu L."/>
            <person name="Ma J."/>
        </authorList>
    </citation>
    <scope>NUCLEOTIDE SEQUENCE [LARGE SCALE GENOMIC DNA]</scope>
    <source>
        <strain evidence="2">CGMCC 4.7645</strain>
    </source>
</reference>
<evidence type="ECO:0000313" key="1">
    <source>
        <dbReference type="EMBL" id="MFD2420882.1"/>
    </source>
</evidence>
<accession>A0ABW5G1Z8</accession>
<keyword evidence="2" id="KW-1185">Reference proteome</keyword>
<proteinExistence type="predicted"/>
<dbReference type="NCBIfam" id="NF047389">
    <property type="entry name" value="ATPase_Sll1717"/>
    <property type="match status" value="1"/>
</dbReference>
<comment type="caution">
    <text evidence="1">The sequence shown here is derived from an EMBL/GenBank/DDBJ whole genome shotgun (WGS) entry which is preliminary data.</text>
</comment>
<organism evidence="1 2">
    <name type="scientific">Amycolatopsis pigmentata</name>
    <dbReference type="NCBI Taxonomy" id="450801"/>
    <lineage>
        <taxon>Bacteria</taxon>
        <taxon>Bacillati</taxon>
        <taxon>Actinomycetota</taxon>
        <taxon>Actinomycetes</taxon>
        <taxon>Pseudonocardiales</taxon>
        <taxon>Pseudonocardiaceae</taxon>
        <taxon>Amycolatopsis</taxon>
    </lineage>
</organism>
<dbReference type="InterPro" id="IPR059206">
    <property type="entry name" value="Sll1717-like"/>
</dbReference>
<name>A0ABW5G1Z8_9PSEU</name>
<dbReference type="EMBL" id="JBHUKR010000021">
    <property type="protein sequence ID" value="MFD2420882.1"/>
    <property type="molecule type" value="Genomic_DNA"/>
</dbReference>
<gene>
    <name evidence="1" type="ORF">ACFSXZ_31590</name>
</gene>
<dbReference type="RefSeq" id="WP_378269168.1">
    <property type="nucleotide sequence ID" value="NZ_JBHUKR010000021.1"/>
</dbReference>
<protein>
    <submittedName>
        <fullName evidence="1">P-loop ATPase, Sll1717 family</fullName>
    </submittedName>
</protein>
<sequence length="632" mass="70104">MADDGVVSRLFFGRDDAENDFTDGLLRTGFLPTRAFEEASVGRKTLIIGRKGSGKSAICMRLTLSPEHAGRTCLVTPDDAAGDEIRRFELQGLTGEMAKSLIWRYVFAVQAARYLVRHARDAHGNRFSSPVRTLRRFLRNNGEDDDRNFYDRVVRGGRGLQTSLSLEAFGVKASVDHKGNSEGARASRQLEVLEAGVARAFTALGCAGTHPPLLVLVDQLEQVWSTDPESEQLVIGLLLAGKHVSRHYREAMRCVLFLRADIYDALDFGDADKFHSDEVRVDWTTEKLRALALLRARVSLGRDLSHDELWSRVFPARVDGEPTAEYLFSRALPRPRDAIQFLNQCRDTARDHGHQTITAADVKEATSTFSQWKLLDLAKEYRVTLPFLDRLFALFQNSGYVVMRKALAATFEPFQETLRTRFPRYTEGLDADTALEILYGVGFLGVRRGAEVAYASTSNVPVQPHENEFHIHPCFRPALNARKATQLQAFSDANFGAQSRAIVAGNPLGQQAGGFDAIKIPARQDFALLNALIAAANRILRQLARSDLPDESRRQISDEISHVLGGAIAVRAQLQAGVELDALQSVVHAADYLGALAQQLVRAGLGEEDVVRRIRDEVRILLDEIGGGRFRS</sequence>
<evidence type="ECO:0000313" key="2">
    <source>
        <dbReference type="Proteomes" id="UP001597417"/>
    </source>
</evidence>
<dbReference type="Proteomes" id="UP001597417">
    <property type="component" value="Unassembled WGS sequence"/>
</dbReference>